<sequence length="78" mass="9101">MMQIRDMAAEEELKKKEPKELQIAAQVALDMVDPPEEGVVSDKTVMERLWKTPQKITCYISETTRTYLEHVLRVRNIP</sequence>
<proteinExistence type="predicted"/>
<dbReference type="EMBL" id="PQIB02000015">
    <property type="protein sequence ID" value="RLM65837.1"/>
    <property type="molecule type" value="Genomic_DNA"/>
</dbReference>
<organism evidence="1 2">
    <name type="scientific">Panicum miliaceum</name>
    <name type="common">Proso millet</name>
    <name type="synonym">Broomcorn millet</name>
    <dbReference type="NCBI Taxonomy" id="4540"/>
    <lineage>
        <taxon>Eukaryota</taxon>
        <taxon>Viridiplantae</taxon>
        <taxon>Streptophyta</taxon>
        <taxon>Embryophyta</taxon>
        <taxon>Tracheophyta</taxon>
        <taxon>Spermatophyta</taxon>
        <taxon>Magnoliopsida</taxon>
        <taxon>Liliopsida</taxon>
        <taxon>Poales</taxon>
        <taxon>Poaceae</taxon>
        <taxon>PACMAD clade</taxon>
        <taxon>Panicoideae</taxon>
        <taxon>Panicodae</taxon>
        <taxon>Paniceae</taxon>
        <taxon>Panicinae</taxon>
        <taxon>Panicum</taxon>
        <taxon>Panicum sect. Panicum</taxon>
    </lineage>
</organism>
<evidence type="ECO:0000313" key="1">
    <source>
        <dbReference type="EMBL" id="RLM65837.1"/>
    </source>
</evidence>
<comment type="caution">
    <text evidence="1">The sequence shown here is derived from an EMBL/GenBank/DDBJ whole genome shotgun (WGS) entry which is preliminary data.</text>
</comment>
<accession>A0A3L6PW54</accession>
<evidence type="ECO:0000313" key="2">
    <source>
        <dbReference type="Proteomes" id="UP000275267"/>
    </source>
</evidence>
<gene>
    <name evidence="1" type="ORF">C2845_PM16G01870</name>
</gene>
<dbReference type="Proteomes" id="UP000275267">
    <property type="component" value="Unassembled WGS sequence"/>
</dbReference>
<name>A0A3L6PW54_PANMI</name>
<dbReference type="AlphaFoldDB" id="A0A3L6PW54"/>
<keyword evidence="2" id="KW-1185">Reference proteome</keyword>
<protein>
    <submittedName>
        <fullName evidence="1">Uncharacterized protein</fullName>
    </submittedName>
</protein>
<reference evidence="2" key="1">
    <citation type="journal article" date="2019" name="Nat. Commun.">
        <title>The genome of broomcorn millet.</title>
        <authorList>
            <person name="Zou C."/>
            <person name="Miki D."/>
            <person name="Li D."/>
            <person name="Tang Q."/>
            <person name="Xiao L."/>
            <person name="Rajput S."/>
            <person name="Deng P."/>
            <person name="Jia W."/>
            <person name="Huang R."/>
            <person name="Zhang M."/>
            <person name="Sun Y."/>
            <person name="Hu J."/>
            <person name="Fu X."/>
            <person name="Schnable P.S."/>
            <person name="Li F."/>
            <person name="Zhang H."/>
            <person name="Feng B."/>
            <person name="Zhu X."/>
            <person name="Liu R."/>
            <person name="Schnable J.C."/>
            <person name="Zhu J.-K."/>
            <person name="Zhang H."/>
        </authorList>
    </citation>
    <scope>NUCLEOTIDE SEQUENCE [LARGE SCALE GENOMIC DNA]</scope>
</reference>